<organism evidence="1 2">
    <name type="scientific">Rotaria socialis</name>
    <dbReference type="NCBI Taxonomy" id="392032"/>
    <lineage>
        <taxon>Eukaryota</taxon>
        <taxon>Metazoa</taxon>
        <taxon>Spiralia</taxon>
        <taxon>Gnathifera</taxon>
        <taxon>Rotifera</taxon>
        <taxon>Eurotatoria</taxon>
        <taxon>Bdelloidea</taxon>
        <taxon>Philodinida</taxon>
        <taxon>Philodinidae</taxon>
        <taxon>Rotaria</taxon>
    </lineage>
</organism>
<name>A0A821JAH4_9BILA</name>
<protein>
    <submittedName>
        <fullName evidence="1">Uncharacterized protein</fullName>
    </submittedName>
</protein>
<dbReference type="AlphaFoldDB" id="A0A821JAH4"/>
<feature type="non-terminal residue" evidence="1">
    <location>
        <position position="1"/>
    </location>
</feature>
<sequence length="99" mass="10579">FQPYGALGAISAGAVHTMLLDDDGTSENVVTQLSNIISNQKIKKNSKNVTDPAKMEANNDKVNLIHGETQCTILICTVDDGAAVAQLVYEDFVSNNLNV</sequence>
<evidence type="ECO:0000313" key="1">
    <source>
        <dbReference type="EMBL" id="CAF4715335.1"/>
    </source>
</evidence>
<dbReference type="EMBL" id="CAJOBQ010012844">
    <property type="protein sequence ID" value="CAF4715335.1"/>
    <property type="molecule type" value="Genomic_DNA"/>
</dbReference>
<accession>A0A821JAH4</accession>
<feature type="non-terminal residue" evidence="1">
    <location>
        <position position="99"/>
    </location>
</feature>
<gene>
    <name evidence="1" type="ORF">TSG867_LOCUS33884</name>
</gene>
<reference evidence="1" key="1">
    <citation type="submission" date="2021-02" db="EMBL/GenBank/DDBJ databases">
        <authorList>
            <person name="Nowell W R."/>
        </authorList>
    </citation>
    <scope>NUCLEOTIDE SEQUENCE</scope>
</reference>
<dbReference type="Proteomes" id="UP000663862">
    <property type="component" value="Unassembled WGS sequence"/>
</dbReference>
<comment type="caution">
    <text evidence="1">The sequence shown here is derived from an EMBL/GenBank/DDBJ whole genome shotgun (WGS) entry which is preliminary data.</text>
</comment>
<proteinExistence type="predicted"/>
<evidence type="ECO:0000313" key="2">
    <source>
        <dbReference type="Proteomes" id="UP000663862"/>
    </source>
</evidence>